<sequence length="439" mass="49870">MLYSRLAASLQAYCDTPRHFVLALSGGLDSRVLLRLMGQYLRLNPQHRCLAVHVHHGLSQNADEWSQCCLYWAREEGIECQVERVSLALGSRVSVEQQARERRYQALKKHLPAGGILLTAQHADDQLETVLLALKRGSGPAGLAAMAQSTPFAGGVHFRPLLTSTRTEIEHYGQQHQLEWVEDESNQDTRYDRNFLRHEVTPQLIQRWPGIRKAVARSAELCGEQDALLQELLHEKLQQALEADQSLSVASLGSERVGKQLIRQWLGLFNVLMPSKAQLDQIWQAVVQAKADANPQLCWQQVQVRRFRQRLYLVQQWPDIQDWQQECQLGQPCRLPQNLGSLTLRQAQGGQLRLPTPDEVLSVRFDPEAVEVKPVGRVGKRKLKKLFQEYGVPSWNRRRTPLIYYGDQLAAVAGLFVVEAFSGQDCDLEWHNDASDVQC</sequence>
<accession>A0A444JJW2</accession>
<dbReference type="RefSeq" id="WP_128786082.1">
    <property type="nucleotide sequence ID" value="NZ_JAKJSG010000030.1"/>
</dbReference>
<feature type="binding site" evidence="8">
    <location>
        <begin position="25"/>
        <end position="30"/>
    </location>
    <ligand>
        <name>ATP</name>
        <dbReference type="ChEBI" id="CHEBI:30616"/>
    </ligand>
</feature>
<evidence type="ECO:0000256" key="7">
    <source>
        <dbReference type="ARBA" id="ARBA00048539"/>
    </source>
</evidence>
<name>A0A444JJW2_9GAMM</name>
<dbReference type="Proteomes" id="UP000287563">
    <property type="component" value="Unassembled WGS sequence"/>
</dbReference>
<dbReference type="Gene3D" id="3.40.50.620">
    <property type="entry name" value="HUPs"/>
    <property type="match status" value="1"/>
</dbReference>
<dbReference type="SMART" id="SM00977">
    <property type="entry name" value="TilS_C"/>
    <property type="match status" value="1"/>
</dbReference>
<dbReference type="HAMAP" id="MF_01161">
    <property type="entry name" value="tRNA_Ile_lys_synt"/>
    <property type="match status" value="1"/>
</dbReference>
<dbReference type="InterPro" id="IPR015262">
    <property type="entry name" value="tRNA_Ile_lys_synt_subst-bd"/>
</dbReference>
<dbReference type="SUPFAM" id="SSF82829">
    <property type="entry name" value="MesJ substrate recognition domain-like"/>
    <property type="match status" value="1"/>
</dbReference>
<evidence type="ECO:0000256" key="1">
    <source>
        <dbReference type="ARBA" id="ARBA00004496"/>
    </source>
</evidence>
<dbReference type="InterPro" id="IPR011063">
    <property type="entry name" value="TilS/TtcA_N"/>
</dbReference>
<dbReference type="GO" id="GO:0005737">
    <property type="term" value="C:cytoplasm"/>
    <property type="evidence" value="ECO:0007669"/>
    <property type="project" value="UniProtKB-SubCell"/>
</dbReference>
<evidence type="ECO:0000313" key="10">
    <source>
        <dbReference type="EMBL" id="RWX53376.1"/>
    </source>
</evidence>
<evidence type="ECO:0000256" key="6">
    <source>
        <dbReference type="ARBA" id="ARBA00022840"/>
    </source>
</evidence>
<organism evidence="10 11">
    <name type="scientific">Photobacterium chitinilyticum</name>
    <dbReference type="NCBI Taxonomy" id="2485123"/>
    <lineage>
        <taxon>Bacteria</taxon>
        <taxon>Pseudomonadati</taxon>
        <taxon>Pseudomonadota</taxon>
        <taxon>Gammaproteobacteria</taxon>
        <taxon>Vibrionales</taxon>
        <taxon>Vibrionaceae</taxon>
        <taxon>Photobacterium</taxon>
    </lineage>
</organism>
<dbReference type="InterPro" id="IPR012795">
    <property type="entry name" value="tRNA_Ile_lys_synt_N"/>
</dbReference>
<comment type="catalytic activity">
    <reaction evidence="7 8">
        <text>cytidine(34) in tRNA(Ile2) + L-lysine + ATP = lysidine(34) in tRNA(Ile2) + AMP + diphosphate + H(+)</text>
        <dbReference type="Rhea" id="RHEA:43744"/>
        <dbReference type="Rhea" id="RHEA-COMP:10625"/>
        <dbReference type="Rhea" id="RHEA-COMP:10670"/>
        <dbReference type="ChEBI" id="CHEBI:15378"/>
        <dbReference type="ChEBI" id="CHEBI:30616"/>
        <dbReference type="ChEBI" id="CHEBI:32551"/>
        <dbReference type="ChEBI" id="CHEBI:33019"/>
        <dbReference type="ChEBI" id="CHEBI:82748"/>
        <dbReference type="ChEBI" id="CHEBI:83665"/>
        <dbReference type="ChEBI" id="CHEBI:456215"/>
        <dbReference type="EC" id="6.3.4.19"/>
    </reaction>
</comment>
<dbReference type="GO" id="GO:0006400">
    <property type="term" value="P:tRNA modification"/>
    <property type="evidence" value="ECO:0007669"/>
    <property type="project" value="UniProtKB-UniRule"/>
</dbReference>
<dbReference type="AlphaFoldDB" id="A0A444JJW2"/>
<dbReference type="SUPFAM" id="SSF52402">
    <property type="entry name" value="Adenine nucleotide alpha hydrolases-like"/>
    <property type="match status" value="1"/>
</dbReference>
<proteinExistence type="inferred from homology"/>
<evidence type="ECO:0000256" key="4">
    <source>
        <dbReference type="ARBA" id="ARBA00022694"/>
    </source>
</evidence>
<evidence type="ECO:0000256" key="8">
    <source>
        <dbReference type="HAMAP-Rule" id="MF_01161"/>
    </source>
</evidence>
<dbReference type="InterPro" id="IPR012796">
    <property type="entry name" value="Lysidine-tRNA-synth_C"/>
</dbReference>
<dbReference type="NCBIfam" id="TIGR02432">
    <property type="entry name" value="lysidine_TilS_N"/>
    <property type="match status" value="1"/>
</dbReference>
<dbReference type="NCBIfam" id="TIGR02433">
    <property type="entry name" value="lysidine_TilS_C"/>
    <property type="match status" value="1"/>
</dbReference>
<evidence type="ECO:0000313" key="11">
    <source>
        <dbReference type="Proteomes" id="UP000287563"/>
    </source>
</evidence>
<comment type="caution">
    <text evidence="10">The sequence shown here is derived from an EMBL/GenBank/DDBJ whole genome shotgun (WGS) entry which is preliminary data.</text>
</comment>
<feature type="domain" description="Lysidine-tRNA(Ile) synthetase C-terminal" evidence="9">
    <location>
        <begin position="361"/>
        <end position="430"/>
    </location>
</feature>
<dbReference type="GO" id="GO:0005524">
    <property type="term" value="F:ATP binding"/>
    <property type="evidence" value="ECO:0007669"/>
    <property type="project" value="UniProtKB-UniRule"/>
</dbReference>
<keyword evidence="2 8" id="KW-0963">Cytoplasm</keyword>
<dbReference type="Pfam" id="PF11734">
    <property type="entry name" value="TilS_C"/>
    <property type="match status" value="1"/>
</dbReference>
<dbReference type="OrthoDB" id="9807403at2"/>
<dbReference type="Pfam" id="PF01171">
    <property type="entry name" value="ATP_bind_3"/>
    <property type="match status" value="1"/>
</dbReference>
<evidence type="ECO:0000256" key="3">
    <source>
        <dbReference type="ARBA" id="ARBA00022598"/>
    </source>
</evidence>
<dbReference type="PANTHER" id="PTHR43033:SF1">
    <property type="entry name" value="TRNA(ILE)-LYSIDINE SYNTHASE-RELATED"/>
    <property type="match status" value="1"/>
</dbReference>
<dbReference type="PANTHER" id="PTHR43033">
    <property type="entry name" value="TRNA(ILE)-LYSIDINE SYNTHASE-RELATED"/>
    <property type="match status" value="1"/>
</dbReference>
<keyword evidence="6 8" id="KW-0067">ATP-binding</keyword>
<protein>
    <recommendedName>
        <fullName evidence="8">tRNA(Ile)-lysidine synthase</fullName>
        <ecNumber evidence="8">6.3.4.19</ecNumber>
    </recommendedName>
    <alternativeName>
        <fullName evidence="8">tRNA(Ile)-2-lysyl-cytidine synthase</fullName>
    </alternativeName>
    <alternativeName>
        <fullName evidence="8">tRNA(Ile)-lysidine synthetase</fullName>
    </alternativeName>
</protein>
<comment type="similarity">
    <text evidence="8">Belongs to the tRNA(Ile)-lysidine synthase family.</text>
</comment>
<evidence type="ECO:0000259" key="9">
    <source>
        <dbReference type="SMART" id="SM00977"/>
    </source>
</evidence>
<comment type="domain">
    <text evidence="8">The N-terminal region contains the highly conserved SGGXDS motif, predicted to be a P-loop motif involved in ATP binding.</text>
</comment>
<dbReference type="InterPro" id="IPR014729">
    <property type="entry name" value="Rossmann-like_a/b/a_fold"/>
</dbReference>
<comment type="subcellular location">
    <subcellularLocation>
        <location evidence="1 8">Cytoplasm</location>
    </subcellularLocation>
</comment>
<keyword evidence="4 8" id="KW-0819">tRNA processing</keyword>
<dbReference type="InterPro" id="IPR012094">
    <property type="entry name" value="tRNA_Ile_lys_synt"/>
</dbReference>
<evidence type="ECO:0000256" key="2">
    <source>
        <dbReference type="ARBA" id="ARBA00022490"/>
    </source>
</evidence>
<dbReference type="CDD" id="cd01992">
    <property type="entry name" value="TilS_N"/>
    <property type="match status" value="1"/>
</dbReference>
<keyword evidence="11" id="KW-1185">Reference proteome</keyword>
<dbReference type="SUPFAM" id="SSF56037">
    <property type="entry name" value="PheT/TilS domain"/>
    <property type="match status" value="1"/>
</dbReference>
<evidence type="ECO:0000256" key="5">
    <source>
        <dbReference type="ARBA" id="ARBA00022741"/>
    </source>
</evidence>
<dbReference type="EMBL" id="RJLM01000015">
    <property type="protein sequence ID" value="RWX53376.1"/>
    <property type="molecule type" value="Genomic_DNA"/>
</dbReference>
<reference evidence="10 11" key="1">
    <citation type="submission" date="2018-11" db="EMBL/GenBank/DDBJ databases">
        <title>Photobacterium sp. BEI247 sp. nov., a marine bacterium isolated from Yongle Blue Hole in the South China Sea.</title>
        <authorList>
            <person name="Wang X."/>
        </authorList>
    </citation>
    <scope>NUCLEOTIDE SEQUENCE [LARGE SCALE GENOMIC DNA]</scope>
    <source>
        <strain evidence="11">BEI247</strain>
    </source>
</reference>
<dbReference type="Gene3D" id="1.20.59.20">
    <property type="match status" value="1"/>
</dbReference>
<gene>
    <name evidence="8 10" type="primary">tilS</name>
    <name evidence="10" type="ORF">EDI28_22445</name>
</gene>
<dbReference type="Pfam" id="PF09179">
    <property type="entry name" value="TilS"/>
    <property type="match status" value="1"/>
</dbReference>
<comment type="function">
    <text evidence="8">Ligates lysine onto the cytidine present at position 34 of the AUA codon-specific tRNA(Ile) that contains the anticodon CAU, in an ATP-dependent manner. Cytidine is converted to lysidine, thus changing the amino acid specificity of the tRNA from methionine to isoleucine.</text>
</comment>
<dbReference type="GO" id="GO:0032267">
    <property type="term" value="F:tRNA(Ile)-lysidine synthase activity"/>
    <property type="evidence" value="ECO:0007669"/>
    <property type="project" value="UniProtKB-EC"/>
</dbReference>
<dbReference type="EC" id="6.3.4.19" evidence="8"/>
<keyword evidence="3 8" id="KW-0436">Ligase</keyword>
<keyword evidence="5 8" id="KW-0547">Nucleotide-binding</keyword>